<dbReference type="RefSeq" id="WP_254094310.1">
    <property type="nucleotide sequence ID" value="NZ_JAHESC010000077.1"/>
</dbReference>
<name>A0AAP2GLX7_9BACT</name>
<dbReference type="AlphaFoldDB" id="A0AAP2GLX7"/>
<reference evidence="1 2" key="1">
    <citation type="submission" date="2021-05" db="EMBL/GenBank/DDBJ databases">
        <title>A Polyphasic approach of four new species of the genus Ohtaekwangia: Ohtaekwangia histidinii sp. nov., Ohtaekwangia cretensis sp. nov., Ohtaekwangia indiensis sp. nov., Ohtaekwangia reichenbachii sp. nov. from diverse environment.</title>
        <authorList>
            <person name="Octaviana S."/>
        </authorList>
    </citation>
    <scope>NUCLEOTIDE SEQUENCE [LARGE SCALE GENOMIC DNA]</scope>
    <source>
        <strain evidence="1 2">PWU37</strain>
    </source>
</reference>
<dbReference type="Proteomes" id="UP001319180">
    <property type="component" value="Unassembled WGS sequence"/>
</dbReference>
<sequence length="244" mass="28028">MSSESLIDFSNVPNYTWEDAAYLDYDFHENLGVLKNVVNHHHELITQKQERLRYHVANDEYLTHSTDPEYVKAQYIAHYYDDLATSNTQLEFIVNSASMMAALSVLEAKLKTVCVYIKTELQTRVDPSDMPVPGDLEKLRHYLVTELGSTTSKSDQYVDRVRVYKQIRNVLAHNLFDQTLSVTLKQRLSTVPHVTIASVLGREQLDFRWRDFLLELLNTLGKYFTALLQEADAAIALRRSAATP</sequence>
<evidence type="ECO:0000313" key="1">
    <source>
        <dbReference type="EMBL" id="MBT1690653.1"/>
    </source>
</evidence>
<comment type="caution">
    <text evidence="1">The sequence shown here is derived from an EMBL/GenBank/DDBJ whole genome shotgun (WGS) entry which is preliminary data.</text>
</comment>
<keyword evidence="2" id="KW-1185">Reference proteome</keyword>
<gene>
    <name evidence="1" type="ORF">KK078_29075</name>
</gene>
<evidence type="ECO:0000313" key="2">
    <source>
        <dbReference type="Proteomes" id="UP001319180"/>
    </source>
</evidence>
<organism evidence="1 2">
    <name type="scientific">Dawidia soli</name>
    <dbReference type="NCBI Taxonomy" id="2782352"/>
    <lineage>
        <taxon>Bacteria</taxon>
        <taxon>Pseudomonadati</taxon>
        <taxon>Bacteroidota</taxon>
        <taxon>Cytophagia</taxon>
        <taxon>Cytophagales</taxon>
        <taxon>Chryseotaleaceae</taxon>
        <taxon>Dawidia</taxon>
    </lineage>
</organism>
<protein>
    <submittedName>
        <fullName evidence="1">Uncharacterized protein</fullName>
    </submittedName>
</protein>
<proteinExistence type="predicted"/>
<accession>A0AAP2GLX7</accession>
<dbReference type="EMBL" id="JAHESC010000077">
    <property type="protein sequence ID" value="MBT1690653.1"/>
    <property type="molecule type" value="Genomic_DNA"/>
</dbReference>